<evidence type="ECO:0000256" key="6">
    <source>
        <dbReference type="ARBA" id="ARBA00022777"/>
    </source>
</evidence>
<evidence type="ECO:0000256" key="1">
    <source>
        <dbReference type="ARBA" id="ARBA00000085"/>
    </source>
</evidence>
<dbReference type="InterPro" id="IPR005467">
    <property type="entry name" value="His_kinase_dom"/>
</dbReference>
<dbReference type="InterPro" id="IPR004358">
    <property type="entry name" value="Sig_transdc_His_kin-like_C"/>
</dbReference>
<evidence type="ECO:0000313" key="9">
    <source>
        <dbReference type="EMBL" id="MFC5828121.1"/>
    </source>
</evidence>
<dbReference type="EMBL" id="JBHSPA010000035">
    <property type="protein sequence ID" value="MFC5828121.1"/>
    <property type="molecule type" value="Genomic_DNA"/>
</dbReference>
<evidence type="ECO:0000313" key="10">
    <source>
        <dbReference type="Proteomes" id="UP001596058"/>
    </source>
</evidence>
<name>A0ABW1CQV5_9ACTN</name>
<dbReference type="SMART" id="SM00387">
    <property type="entry name" value="HATPase_c"/>
    <property type="match status" value="1"/>
</dbReference>
<evidence type="ECO:0000259" key="8">
    <source>
        <dbReference type="PROSITE" id="PS50109"/>
    </source>
</evidence>
<dbReference type="PRINTS" id="PR00344">
    <property type="entry name" value="BCTRLSENSOR"/>
</dbReference>
<comment type="catalytic activity">
    <reaction evidence="1">
        <text>ATP + protein L-histidine = ADP + protein N-phospho-L-histidine.</text>
        <dbReference type="EC" id="2.7.13.3"/>
    </reaction>
</comment>
<dbReference type="Proteomes" id="UP001596058">
    <property type="component" value="Unassembled WGS sequence"/>
</dbReference>
<evidence type="ECO:0000256" key="3">
    <source>
        <dbReference type="ARBA" id="ARBA00012438"/>
    </source>
</evidence>
<dbReference type="CDD" id="cd00082">
    <property type="entry name" value="HisKA"/>
    <property type="match status" value="1"/>
</dbReference>
<dbReference type="SUPFAM" id="SSF47384">
    <property type="entry name" value="Homodimeric domain of signal transducing histidine kinase"/>
    <property type="match status" value="1"/>
</dbReference>
<dbReference type="Pfam" id="PF02518">
    <property type="entry name" value="HATPase_c"/>
    <property type="match status" value="1"/>
</dbReference>
<dbReference type="CDD" id="cd00075">
    <property type="entry name" value="HATPase"/>
    <property type="match status" value="1"/>
</dbReference>
<dbReference type="InterPro" id="IPR003661">
    <property type="entry name" value="HisK_dim/P_dom"/>
</dbReference>
<keyword evidence="10" id="KW-1185">Reference proteome</keyword>
<evidence type="ECO:0000256" key="7">
    <source>
        <dbReference type="ARBA" id="ARBA00023012"/>
    </source>
</evidence>
<dbReference type="EC" id="2.7.13.3" evidence="3"/>
<dbReference type="InterPro" id="IPR003594">
    <property type="entry name" value="HATPase_dom"/>
</dbReference>
<dbReference type="InterPro" id="IPR050736">
    <property type="entry name" value="Sensor_HK_Regulatory"/>
</dbReference>
<dbReference type="Gene3D" id="3.30.565.10">
    <property type="entry name" value="Histidine kinase-like ATPase, C-terminal domain"/>
    <property type="match status" value="1"/>
</dbReference>
<keyword evidence="7" id="KW-0902">Two-component regulatory system</keyword>
<dbReference type="InterPro" id="IPR036890">
    <property type="entry name" value="HATPase_C_sf"/>
</dbReference>
<dbReference type="InterPro" id="IPR036097">
    <property type="entry name" value="HisK_dim/P_sf"/>
</dbReference>
<feature type="domain" description="Histidine kinase" evidence="8">
    <location>
        <begin position="52"/>
        <end position="275"/>
    </location>
</feature>
<dbReference type="PROSITE" id="PS50109">
    <property type="entry name" value="HIS_KIN"/>
    <property type="match status" value="1"/>
</dbReference>
<dbReference type="SUPFAM" id="SSF55874">
    <property type="entry name" value="ATPase domain of HSP90 chaperone/DNA topoisomerase II/histidine kinase"/>
    <property type="match status" value="1"/>
</dbReference>
<keyword evidence="6 9" id="KW-0418">Kinase</keyword>
<keyword evidence="4" id="KW-0597">Phosphoprotein</keyword>
<evidence type="ECO:0000256" key="2">
    <source>
        <dbReference type="ARBA" id="ARBA00004236"/>
    </source>
</evidence>
<keyword evidence="5" id="KW-0808">Transferase</keyword>
<dbReference type="SMART" id="SM00388">
    <property type="entry name" value="HisKA"/>
    <property type="match status" value="1"/>
</dbReference>
<sequence length="278" mass="30405">MSRHPTMEVVPMVMCHPPKAHDVAGWGLPHRPGTPAQARTDVFERTRQFAADASHEMRTPLAGLRAELEEARLHPDETDLSELLEHALRNVDRLQAIVTDLLLLARVEVGAPVERVAVDLAEVAGAEVDRRTNVAGRHRPVRGCRRPAGEAEIRLRVVGEPSVSAVRGQLDRLLANLLDNAQRHARCLIHIEVREDGDAVELTVSDDGTGIAEADRERVFERFVRLDAARSRDHGGTGLGLAIAHDIALAHNGTLRAENSPAGGARFVLRLPKQPRAT</sequence>
<dbReference type="PANTHER" id="PTHR43711:SF32">
    <property type="entry name" value="SENSOR-TYPE HISTIDINE KINASE PRRB"/>
    <property type="match status" value="1"/>
</dbReference>
<dbReference type="GO" id="GO:0016301">
    <property type="term" value="F:kinase activity"/>
    <property type="evidence" value="ECO:0007669"/>
    <property type="project" value="UniProtKB-KW"/>
</dbReference>
<dbReference type="RefSeq" id="WP_379517626.1">
    <property type="nucleotide sequence ID" value="NZ_JBHSPA010000035.1"/>
</dbReference>
<protein>
    <recommendedName>
        <fullName evidence="3">histidine kinase</fullName>
        <ecNumber evidence="3">2.7.13.3</ecNumber>
    </recommendedName>
</protein>
<dbReference type="Pfam" id="PF00512">
    <property type="entry name" value="HisKA"/>
    <property type="match status" value="1"/>
</dbReference>
<reference evidence="10" key="1">
    <citation type="journal article" date="2019" name="Int. J. Syst. Evol. Microbiol.">
        <title>The Global Catalogue of Microorganisms (GCM) 10K type strain sequencing project: providing services to taxonomists for standard genome sequencing and annotation.</title>
        <authorList>
            <consortium name="The Broad Institute Genomics Platform"/>
            <consortium name="The Broad Institute Genome Sequencing Center for Infectious Disease"/>
            <person name="Wu L."/>
            <person name="Ma J."/>
        </authorList>
    </citation>
    <scope>NUCLEOTIDE SEQUENCE [LARGE SCALE GENOMIC DNA]</scope>
    <source>
        <strain evidence="10">CCUG 53903</strain>
    </source>
</reference>
<gene>
    <name evidence="9" type="ORF">ACFPZ3_30010</name>
</gene>
<dbReference type="PANTHER" id="PTHR43711">
    <property type="entry name" value="TWO-COMPONENT HISTIDINE KINASE"/>
    <property type="match status" value="1"/>
</dbReference>
<evidence type="ECO:0000256" key="4">
    <source>
        <dbReference type="ARBA" id="ARBA00022553"/>
    </source>
</evidence>
<comment type="subcellular location">
    <subcellularLocation>
        <location evidence="2">Cell membrane</location>
    </subcellularLocation>
</comment>
<organism evidence="9 10">
    <name type="scientific">Nonomuraea insulae</name>
    <dbReference type="NCBI Taxonomy" id="1616787"/>
    <lineage>
        <taxon>Bacteria</taxon>
        <taxon>Bacillati</taxon>
        <taxon>Actinomycetota</taxon>
        <taxon>Actinomycetes</taxon>
        <taxon>Streptosporangiales</taxon>
        <taxon>Streptosporangiaceae</taxon>
        <taxon>Nonomuraea</taxon>
    </lineage>
</organism>
<dbReference type="Gene3D" id="1.10.287.130">
    <property type="match status" value="1"/>
</dbReference>
<proteinExistence type="predicted"/>
<comment type="caution">
    <text evidence="9">The sequence shown here is derived from an EMBL/GenBank/DDBJ whole genome shotgun (WGS) entry which is preliminary data.</text>
</comment>
<accession>A0ABW1CQV5</accession>
<evidence type="ECO:0000256" key="5">
    <source>
        <dbReference type="ARBA" id="ARBA00022679"/>
    </source>
</evidence>